<feature type="domain" description="Major facilitator superfamily (MFS) profile" evidence="8">
    <location>
        <begin position="7"/>
        <end position="399"/>
    </location>
</feature>
<feature type="transmembrane region" description="Helical" evidence="7">
    <location>
        <begin position="258"/>
        <end position="278"/>
    </location>
</feature>
<evidence type="ECO:0000313" key="10">
    <source>
        <dbReference type="Proteomes" id="UP001149140"/>
    </source>
</evidence>
<dbReference type="RefSeq" id="WP_270046540.1">
    <property type="nucleotide sequence ID" value="NZ_JAPDOD010000098.1"/>
</dbReference>
<dbReference type="Proteomes" id="UP001149140">
    <property type="component" value="Unassembled WGS sequence"/>
</dbReference>
<evidence type="ECO:0000256" key="1">
    <source>
        <dbReference type="ARBA" id="ARBA00004651"/>
    </source>
</evidence>
<evidence type="ECO:0000256" key="2">
    <source>
        <dbReference type="ARBA" id="ARBA00022448"/>
    </source>
</evidence>
<sequence>MRRRLEPLRVRPFGRLLGSYTVNDLGDSIGVVALSILVYDRTESVAPTAGFFLIAKFLPALLATGLTAHLDRFGLRKTLPALYGIEAVVFSLLALLASGDRFFLPLVLLLGAVDGTLAITGRGLTRGAVGVLLLPRDLLSEGNALMNLGFAVSSVFGAALAGLLIAVFGLSAALLVDAASFAVIAVVLLVARDLPDPEHEDRTPWRERFVDGLEFARDFRPVRTLLIGQALVLICFTIVVPIEVIYAKESLGTTDAGFGILISSWGAGIVIGSLLYLWLKNRTGLAMILISSAAVGVAYLGMSQAGTLAVACAFSVLGGAGNGVQWVAVMTQLQEATPSEFQARMSGLLESLGAAVPGVGFLLGGGIVALGSPRTAFACAGIGILILVVLAAIMRPTRQTSTTTGKTIGRRLSRS</sequence>
<dbReference type="PANTHER" id="PTHR23513:SF6">
    <property type="entry name" value="MAJOR FACILITATOR SUPERFAMILY ASSOCIATED DOMAIN-CONTAINING PROTEIN"/>
    <property type="match status" value="1"/>
</dbReference>
<keyword evidence="10" id="KW-1185">Reference proteome</keyword>
<proteinExistence type="predicted"/>
<evidence type="ECO:0000256" key="5">
    <source>
        <dbReference type="ARBA" id="ARBA00022989"/>
    </source>
</evidence>
<keyword evidence="6 7" id="KW-0472">Membrane</keyword>
<dbReference type="InterPro" id="IPR010290">
    <property type="entry name" value="TM_effector"/>
</dbReference>
<feature type="transmembrane region" description="Helical" evidence="7">
    <location>
        <begin position="308"/>
        <end position="328"/>
    </location>
</feature>
<dbReference type="GO" id="GO:0022857">
    <property type="term" value="F:transmembrane transporter activity"/>
    <property type="evidence" value="ECO:0007669"/>
    <property type="project" value="InterPro"/>
</dbReference>
<evidence type="ECO:0000256" key="3">
    <source>
        <dbReference type="ARBA" id="ARBA00022475"/>
    </source>
</evidence>
<feature type="transmembrane region" description="Helical" evidence="7">
    <location>
        <begin position="172"/>
        <end position="191"/>
    </location>
</feature>
<name>A0A9X3N2X8_9ACTN</name>
<feature type="transmembrane region" description="Helical" evidence="7">
    <location>
        <begin position="145"/>
        <end position="166"/>
    </location>
</feature>
<feature type="transmembrane region" description="Helical" evidence="7">
    <location>
        <begin position="78"/>
        <end position="96"/>
    </location>
</feature>
<dbReference type="Gene3D" id="1.20.1250.20">
    <property type="entry name" value="MFS general substrate transporter like domains"/>
    <property type="match status" value="1"/>
</dbReference>
<reference evidence="9" key="1">
    <citation type="submission" date="2022-10" db="EMBL/GenBank/DDBJ databases">
        <title>The WGS of Solirubrobacter ginsenosidimutans DSM 21036.</title>
        <authorList>
            <person name="Jiang Z."/>
        </authorList>
    </citation>
    <scope>NUCLEOTIDE SEQUENCE</scope>
    <source>
        <strain evidence="9">DSM 21036</strain>
    </source>
</reference>
<feature type="transmembrane region" description="Helical" evidence="7">
    <location>
        <begin position="20"/>
        <end position="39"/>
    </location>
</feature>
<evidence type="ECO:0000259" key="8">
    <source>
        <dbReference type="PROSITE" id="PS50850"/>
    </source>
</evidence>
<keyword evidence="5 7" id="KW-1133">Transmembrane helix</keyword>
<feature type="transmembrane region" description="Helical" evidence="7">
    <location>
        <begin position="375"/>
        <end position="394"/>
    </location>
</feature>
<dbReference type="AlphaFoldDB" id="A0A9X3N2X8"/>
<evidence type="ECO:0000256" key="7">
    <source>
        <dbReference type="SAM" id="Phobius"/>
    </source>
</evidence>
<dbReference type="InterPro" id="IPR020846">
    <property type="entry name" value="MFS_dom"/>
</dbReference>
<gene>
    <name evidence="9" type="ORF">OM076_43935</name>
</gene>
<evidence type="ECO:0000313" key="9">
    <source>
        <dbReference type="EMBL" id="MDA0167292.1"/>
    </source>
</evidence>
<feature type="transmembrane region" description="Helical" evidence="7">
    <location>
        <begin position="225"/>
        <end position="246"/>
    </location>
</feature>
<keyword evidence="4 7" id="KW-0812">Transmembrane</keyword>
<accession>A0A9X3N2X8</accession>
<evidence type="ECO:0000256" key="4">
    <source>
        <dbReference type="ARBA" id="ARBA00022692"/>
    </source>
</evidence>
<dbReference type="InterPro" id="IPR036259">
    <property type="entry name" value="MFS_trans_sf"/>
</dbReference>
<protein>
    <submittedName>
        <fullName evidence="9">MFS transporter</fullName>
    </submittedName>
</protein>
<dbReference type="EMBL" id="JAPDOD010000098">
    <property type="protein sequence ID" value="MDA0167292.1"/>
    <property type="molecule type" value="Genomic_DNA"/>
</dbReference>
<comment type="caution">
    <text evidence="9">The sequence shown here is derived from an EMBL/GenBank/DDBJ whole genome shotgun (WGS) entry which is preliminary data.</text>
</comment>
<keyword evidence="2" id="KW-0813">Transport</keyword>
<dbReference type="PANTHER" id="PTHR23513">
    <property type="entry name" value="INTEGRAL MEMBRANE EFFLUX PROTEIN-RELATED"/>
    <property type="match status" value="1"/>
</dbReference>
<dbReference type="CDD" id="cd06173">
    <property type="entry name" value="MFS_MefA_like"/>
    <property type="match status" value="1"/>
</dbReference>
<feature type="transmembrane region" description="Helical" evidence="7">
    <location>
        <begin position="285"/>
        <end position="302"/>
    </location>
</feature>
<dbReference type="PROSITE" id="PS50850">
    <property type="entry name" value="MFS"/>
    <property type="match status" value="1"/>
</dbReference>
<feature type="transmembrane region" description="Helical" evidence="7">
    <location>
        <begin position="102"/>
        <end position="124"/>
    </location>
</feature>
<feature type="transmembrane region" description="Helical" evidence="7">
    <location>
        <begin position="45"/>
        <end position="66"/>
    </location>
</feature>
<dbReference type="Pfam" id="PF05977">
    <property type="entry name" value="MFS_3"/>
    <property type="match status" value="1"/>
</dbReference>
<evidence type="ECO:0000256" key="6">
    <source>
        <dbReference type="ARBA" id="ARBA00023136"/>
    </source>
</evidence>
<feature type="transmembrane region" description="Helical" evidence="7">
    <location>
        <begin position="348"/>
        <end position="369"/>
    </location>
</feature>
<keyword evidence="3" id="KW-1003">Cell membrane</keyword>
<organism evidence="9 10">
    <name type="scientific">Solirubrobacter ginsenosidimutans</name>
    <dbReference type="NCBI Taxonomy" id="490573"/>
    <lineage>
        <taxon>Bacteria</taxon>
        <taxon>Bacillati</taxon>
        <taxon>Actinomycetota</taxon>
        <taxon>Thermoleophilia</taxon>
        <taxon>Solirubrobacterales</taxon>
        <taxon>Solirubrobacteraceae</taxon>
        <taxon>Solirubrobacter</taxon>
    </lineage>
</organism>
<comment type="subcellular location">
    <subcellularLocation>
        <location evidence="1">Cell membrane</location>
        <topology evidence="1">Multi-pass membrane protein</topology>
    </subcellularLocation>
</comment>
<dbReference type="GO" id="GO:0005886">
    <property type="term" value="C:plasma membrane"/>
    <property type="evidence" value="ECO:0007669"/>
    <property type="project" value="UniProtKB-SubCell"/>
</dbReference>
<dbReference type="SUPFAM" id="SSF103473">
    <property type="entry name" value="MFS general substrate transporter"/>
    <property type="match status" value="1"/>
</dbReference>